<accession>A0AAV6U2S9</accession>
<sequence length="104" mass="11544">MDLRIHCGAQRLIVPSPGSQNQHRIIVVSLSRRLIFREIYLPSTRGSDPGVKRVSRTLSSHPGSSSLALSRALGIRIRFSEDQAEISRAKPPHPIGSPLQCRIR</sequence>
<dbReference type="EMBL" id="JAFNEN010000705">
    <property type="protein sequence ID" value="KAG8178283.1"/>
    <property type="molecule type" value="Genomic_DNA"/>
</dbReference>
<comment type="caution">
    <text evidence="2">The sequence shown here is derived from an EMBL/GenBank/DDBJ whole genome shotgun (WGS) entry which is preliminary data.</text>
</comment>
<evidence type="ECO:0000256" key="1">
    <source>
        <dbReference type="SAM" id="MobiDB-lite"/>
    </source>
</evidence>
<name>A0AAV6U2S9_9ARAC</name>
<feature type="compositionally biased region" description="Low complexity" evidence="1">
    <location>
        <begin position="56"/>
        <end position="66"/>
    </location>
</feature>
<organism evidence="2 3">
    <name type="scientific">Oedothorax gibbosus</name>
    <dbReference type="NCBI Taxonomy" id="931172"/>
    <lineage>
        <taxon>Eukaryota</taxon>
        <taxon>Metazoa</taxon>
        <taxon>Ecdysozoa</taxon>
        <taxon>Arthropoda</taxon>
        <taxon>Chelicerata</taxon>
        <taxon>Arachnida</taxon>
        <taxon>Araneae</taxon>
        <taxon>Araneomorphae</taxon>
        <taxon>Entelegynae</taxon>
        <taxon>Araneoidea</taxon>
        <taxon>Linyphiidae</taxon>
        <taxon>Erigoninae</taxon>
        <taxon>Oedothorax</taxon>
    </lineage>
</organism>
<protein>
    <submittedName>
        <fullName evidence="2">Uncharacterized protein</fullName>
    </submittedName>
</protein>
<keyword evidence="3" id="KW-1185">Reference proteome</keyword>
<feature type="region of interest" description="Disordered" evidence="1">
    <location>
        <begin position="46"/>
        <end position="66"/>
    </location>
</feature>
<reference evidence="2 3" key="1">
    <citation type="journal article" date="2022" name="Nat. Ecol. Evol.">
        <title>A masculinizing supergene underlies an exaggerated male reproductive morph in a spider.</title>
        <authorList>
            <person name="Hendrickx F."/>
            <person name="De Corte Z."/>
            <person name="Sonet G."/>
            <person name="Van Belleghem S.M."/>
            <person name="Kostlbacher S."/>
            <person name="Vangestel C."/>
        </authorList>
    </citation>
    <scope>NUCLEOTIDE SEQUENCE [LARGE SCALE GENOMIC DNA]</scope>
    <source>
        <strain evidence="2">W744_W776</strain>
    </source>
</reference>
<gene>
    <name evidence="2" type="ORF">JTE90_001319</name>
</gene>
<dbReference type="Proteomes" id="UP000827092">
    <property type="component" value="Unassembled WGS sequence"/>
</dbReference>
<proteinExistence type="predicted"/>
<dbReference type="AlphaFoldDB" id="A0AAV6U2S9"/>
<evidence type="ECO:0000313" key="3">
    <source>
        <dbReference type="Proteomes" id="UP000827092"/>
    </source>
</evidence>
<feature type="region of interest" description="Disordered" evidence="1">
    <location>
        <begin position="84"/>
        <end position="104"/>
    </location>
</feature>
<evidence type="ECO:0000313" key="2">
    <source>
        <dbReference type="EMBL" id="KAG8178283.1"/>
    </source>
</evidence>